<accession>A0A0J6T4Z3</accession>
<organism evidence="1 2">
    <name type="scientific">Methylobacterium variabile</name>
    <dbReference type="NCBI Taxonomy" id="298794"/>
    <lineage>
        <taxon>Bacteria</taxon>
        <taxon>Pseudomonadati</taxon>
        <taxon>Pseudomonadota</taxon>
        <taxon>Alphaproteobacteria</taxon>
        <taxon>Hyphomicrobiales</taxon>
        <taxon>Methylobacteriaceae</taxon>
        <taxon>Methylobacterium</taxon>
    </lineage>
</organism>
<dbReference type="InterPro" id="IPR058988">
    <property type="entry name" value="IpaJ"/>
</dbReference>
<evidence type="ECO:0000313" key="1">
    <source>
        <dbReference type="EMBL" id="KMO40887.1"/>
    </source>
</evidence>
<proteinExistence type="predicted"/>
<protein>
    <submittedName>
        <fullName evidence="1">Uncharacterized protein</fullName>
    </submittedName>
</protein>
<comment type="caution">
    <text evidence="1">The sequence shown here is derived from an EMBL/GenBank/DDBJ whole genome shotgun (WGS) entry which is preliminary data.</text>
</comment>
<dbReference type="Pfam" id="PF25855">
    <property type="entry name" value="IpaJ_protease"/>
    <property type="match status" value="1"/>
</dbReference>
<dbReference type="EMBL" id="LABY01000040">
    <property type="protein sequence ID" value="KMO40887.1"/>
    <property type="molecule type" value="Genomic_DNA"/>
</dbReference>
<sequence length="163" mass="18242">MCALVELGCTHYATGLGGLSISHHSEREIYRVISSPLPYFKTPGYSLPPQIARYAIELGLGAVCYVPRNFLNNTLSAFYANIRPELESLGVEVVDDSMPLLQRNQRALRVVRRLVIGLHWILIRPDTSWMDPDGGKEHTFFLNTVPEIYPGDTGISLVLTRQS</sequence>
<dbReference type="AlphaFoldDB" id="A0A0J6T4Z3"/>
<keyword evidence="2" id="KW-1185">Reference proteome</keyword>
<dbReference type="PATRIC" id="fig|298794.3.peg.5571"/>
<name>A0A0J6T4Z3_9HYPH</name>
<dbReference type="Proteomes" id="UP000035955">
    <property type="component" value="Unassembled WGS sequence"/>
</dbReference>
<evidence type="ECO:0000313" key="2">
    <source>
        <dbReference type="Proteomes" id="UP000035955"/>
    </source>
</evidence>
<gene>
    <name evidence="1" type="ORF">VQ02_06860</name>
</gene>
<reference evidence="1 2" key="1">
    <citation type="submission" date="2015-03" db="EMBL/GenBank/DDBJ databases">
        <title>Genome sequencing of Methylobacterium variabile DSM 16961.</title>
        <authorList>
            <person name="Chaudhry V."/>
            <person name="Patil P.B."/>
        </authorList>
    </citation>
    <scope>NUCLEOTIDE SEQUENCE [LARGE SCALE GENOMIC DNA]</scope>
    <source>
        <strain evidence="1 2">DSM 16961</strain>
    </source>
</reference>